<evidence type="ECO:0000259" key="2">
    <source>
        <dbReference type="Pfam" id="PF20906"/>
    </source>
</evidence>
<dbReference type="InterPro" id="IPR010318">
    <property type="entry name" value="S-Me-THD_N"/>
</dbReference>
<dbReference type="InterPro" id="IPR024071">
    <property type="entry name" value="S-Me-THD_C_sf"/>
</dbReference>
<dbReference type="Gene3D" id="2.40.390.10">
    <property type="entry name" value="CV3147-like"/>
    <property type="match status" value="1"/>
</dbReference>
<dbReference type="SUPFAM" id="SSF160991">
    <property type="entry name" value="CV3147-like"/>
    <property type="match status" value="1"/>
</dbReference>
<reference evidence="3 4" key="1">
    <citation type="submission" date="2014-02" db="EMBL/GenBank/DDBJ databases">
        <title>Draft genome sequence of Lysinibacillus manganicus DSM 26584T.</title>
        <authorList>
            <person name="Zhang F."/>
            <person name="Wang G."/>
            <person name="Zhang L."/>
        </authorList>
    </citation>
    <scope>NUCLEOTIDE SEQUENCE [LARGE SCALE GENOMIC DNA]</scope>
    <source>
        <strain evidence="3 4">DSM 26584</strain>
    </source>
</reference>
<dbReference type="Proteomes" id="UP000030416">
    <property type="component" value="Unassembled WGS sequence"/>
</dbReference>
<name>A0A0A3IW13_9BACL</name>
<proteinExistence type="predicted"/>
<dbReference type="EMBL" id="JPVN01000008">
    <property type="protein sequence ID" value="KGR79017.1"/>
    <property type="molecule type" value="Genomic_DNA"/>
</dbReference>
<evidence type="ECO:0000313" key="4">
    <source>
        <dbReference type="Proteomes" id="UP000030416"/>
    </source>
</evidence>
<dbReference type="Gene3D" id="3.40.1610.10">
    <property type="entry name" value="CV3147-like domain"/>
    <property type="match status" value="1"/>
</dbReference>
<sequence>MKIDELTVEIVEAIVLGGCILGGGGGGSRIEGEEFGKLAFQMGEPKFIQLDSLNSDDVILTVSGVGAPAAKDQYVKPSDYLQAIDMLIDSLEKPPVAIMTNENGGFATVNGLIQSAVLNIPLLDAACNGRAHPTGIMGSMGLNELNDYTSIQVGIGGKKGTPARVELFVKGSLETCSKMIRQGAVQAGGLVTVARNPVTASYIERFGAVGAISHAYEVGQELLKGANPQEKVQNVATVLGGEIIVEGNVESFELITKDGFDLGSFTVKASDDAYDLTFWNEYMSIDHNGKRISTFPNLIMTFSKETGLPITTAELEENHPVYIISAPYQNLKLGRGMFVEDNYTIVEEVLGIEVKKYITEIFE</sequence>
<feature type="domain" description="S-Me-THD N-terminal" evidence="1">
    <location>
        <begin position="11"/>
        <end position="143"/>
    </location>
</feature>
<evidence type="ECO:0000259" key="1">
    <source>
        <dbReference type="Pfam" id="PF06032"/>
    </source>
</evidence>
<dbReference type="eggNOG" id="COG3535">
    <property type="taxonomic scope" value="Bacteria"/>
</dbReference>
<gene>
    <name evidence="3" type="ORF">CD29_08370</name>
</gene>
<dbReference type="Pfam" id="PF20906">
    <property type="entry name" value="S-Me-THD_C"/>
    <property type="match status" value="1"/>
</dbReference>
<dbReference type="Pfam" id="PF06032">
    <property type="entry name" value="S-Me-THD_N"/>
    <property type="match status" value="1"/>
</dbReference>
<dbReference type="AlphaFoldDB" id="A0A0A3IW13"/>
<keyword evidence="4" id="KW-1185">Reference proteome</keyword>
<dbReference type="STRING" id="1384049.CD29_08370"/>
<comment type="caution">
    <text evidence="3">The sequence shown here is derived from an EMBL/GenBank/DDBJ whole genome shotgun (WGS) entry which is preliminary data.</text>
</comment>
<dbReference type="RefSeq" id="WP_036185162.1">
    <property type="nucleotide sequence ID" value="NZ_AVDA01000008.1"/>
</dbReference>
<evidence type="ECO:0008006" key="5">
    <source>
        <dbReference type="Google" id="ProtNLM"/>
    </source>
</evidence>
<protein>
    <recommendedName>
        <fullName evidence="5">OsrF</fullName>
    </recommendedName>
</protein>
<dbReference type="InterPro" id="IPR027479">
    <property type="entry name" value="S-Me-THD_N_sf"/>
</dbReference>
<accession>A0A0A3IW13</accession>
<feature type="domain" description="S-Me-THD-like C-terminal" evidence="2">
    <location>
        <begin position="176"/>
        <end position="329"/>
    </location>
</feature>
<dbReference type="OrthoDB" id="7441206at2"/>
<evidence type="ECO:0000313" key="3">
    <source>
        <dbReference type="EMBL" id="KGR79017.1"/>
    </source>
</evidence>
<dbReference type="InterPro" id="IPR048350">
    <property type="entry name" value="S-Me-THD-like_C"/>
</dbReference>
<organism evidence="3 4">
    <name type="scientific">Ureibacillus manganicus DSM 26584</name>
    <dbReference type="NCBI Taxonomy" id="1384049"/>
    <lineage>
        <taxon>Bacteria</taxon>
        <taxon>Bacillati</taxon>
        <taxon>Bacillota</taxon>
        <taxon>Bacilli</taxon>
        <taxon>Bacillales</taxon>
        <taxon>Caryophanaceae</taxon>
        <taxon>Ureibacillus</taxon>
    </lineage>
</organism>